<dbReference type="GO" id="GO:0003676">
    <property type="term" value="F:nucleic acid binding"/>
    <property type="evidence" value="ECO:0007669"/>
    <property type="project" value="InterPro"/>
</dbReference>
<dbReference type="EMBL" id="KQ982658">
    <property type="protein sequence ID" value="KYQ52686.1"/>
    <property type="molecule type" value="Genomic_DNA"/>
</dbReference>
<sequence>MFFLPARLNGDRFLNFLENEFSDYLENIPLQQRTEMWFQLDGCPAHYSRVHLLQQYKHCICQTRLL</sequence>
<name>A0A151WXY2_9HYME</name>
<reference evidence="1 2" key="1">
    <citation type="submission" date="2015-09" db="EMBL/GenBank/DDBJ databases">
        <title>Trachymyrmex zeteki WGS genome.</title>
        <authorList>
            <person name="Nygaard S."/>
            <person name="Hu H."/>
            <person name="Boomsma J."/>
            <person name="Zhang G."/>
        </authorList>
    </citation>
    <scope>NUCLEOTIDE SEQUENCE [LARGE SCALE GENOMIC DNA]</scope>
    <source>
        <strain evidence="1">Tzet28-1</strain>
        <tissue evidence="1">Whole body</tissue>
    </source>
</reference>
<evidence type="ECO:0008006" key="3">
    <source>
        <dbReference type="Google" id="ProtNLM"/>
    </source>
</evidence>
<keyword evidence="2" id="KW-1185">Reference proteome</keyword>
<dbReference type="AlphaFoldDB" id="A0A151WXY2"/>
<dbReference type="Gene3D" id="3.30.420.10">
    <property type="entry name" value="Ribonuclease H-like superfamily/Ribonuclease H"/>
    <property type="match status" value="1"/>
</dbReference>
<dbReference type="InterPro" id="IPR036397">
    <property type="entry name" value="RNaseH_sf"/>
</dbReference>
<evidence type="ECO:0000313" key="2">
    <source>
        <dbReference type="Proteomes" id="UP000075809"/>
    </source>
</evidence>
<organism evidence="1 2">
    <name type="scientific">Mycetomoellerius zeteki</name>
    <dbReference type="NCBI Taxonomy" id="64791"/>
    <lineage>
        <taxon>Eukaryota</taxon>
        <taxon>Metazoa</taxon>
        <taxon>Ecdysozoa</taxon>
        <taxon>Arthropoda</taxon>
        <taxon>Hexapoda</taxon>
        <taxon>Insecta</taxon>
        <taxon>Pterygota</taxon>
        <taxon>Neoptera</taxon>
        <taxon>Endopterygota</taxon>
        <taxon>Hymenoptera</taxon>
        <taxon>Apocrita</taxon>
        <taxon>Aculeata</taxon>
        <taxon>Formicoidea</taxon>
        <taxon>Formicidae</taxon>
        <taxon>Myrmicinae</taxon>
        <taxon>Mycetomoellerius</taxon>
    </lineage>
</organism>
<dbReference type="Proteomes" id="UP000075809">
    <property type="component" value="Unassembled WGS sequence"/>
</dbReference>
<evidence type="ECO:0000313" key="1">
    <source>
        <dbReference type="EMBL" id="KYQ52686.1"/>
    </source>
</evidence>
<protein>
    <recommendedName>
        <fullName evidence="3">Tc1-like transposase DDE domain-containing protein</fullName>
    </recommendedName>
</protein>
<proteinExistence type="predicted"/>
<gene>
    <name evidence="1" type="ORF">ALC60_08180</name>
</gene>
<accession>A0A151WXY2</accession>